<evidence type="ECO:0000256" key="2">
    <source>
        <dbReference type="ARBA" id="ARBA00022448"/>
    </source>
</evidence>
<dbReference type="Pfam" id="PF00430">
    <property type="entry name" value="ATP-synt_B"/>
    <property type="match status" value="1"/>
</dbReference>
<proteinExistence type="inferred from homology"/>
<keyword evidence="2 11" id="KW-0813">Transport</keyword>
<keyword evidence="14" id="KW-1185">Reference proteome</keyword>
<keyword evidence="9" id="KW-0066">ATP synthesis</keyword>
<dbReference type="InterPro" id="IPR002146">
    <property type="entry name" value="ATP_synth_b/b'su_bac/chlpt"/>
</dbReference>
<dbReference type="InParanoid" id="A0A3Q7I3F1"/>
<organism evidence="13">
    <name type="scientific">Solanum lycopersicum</name>
    <name type="common">Tomato</name>
    <name type="synonym">Lycopersicon esculentum</name>
    <dbReference type="NCBI Taxonomy" id="4081"/>
    <lineage>
        <taxon>Eukaryota</taxon>
        <taxon>Viridiplantae</taxon>
        <taxon>Streptophyta</taxon>
        <taxon>Embryophyta</taxon>
        <taxon>Tracheophyta</taxon>
        <taxon>Spermatophyta</taxon>
        <taxon>Magnoliopsida</taxon>
        <taxon>eudicotyledons</taxon>
        <taxon>Gunneridae</taxon>
        <taxon>Pentapetalae</taxon>
        <taxon>asterids</taxon>
        <taxon>lamiids</taxon>
        <taxon>Solanales</taxon>
        <taxon>Solanaceae</taxon>
        <taxon>Solanoideae</taxon>
        <taxon>Solaneae</taxon>
        <taxon>Solanum</taxon>
        <taxon>Solanum subgen. Lycopersicon</taxon>
    </lineage>
</organism>
<evidence type="ECO:0000313" key="14">
    <source>
        <dbReference type="Proteomes" id="UP000004994"/>
    </source>
</evidence>
<evidence type="ECO:0000256" key="11">
    <source>
        <dbReference type="RuleBase" id="RU003848"/>
    </source>
</evidence>
<dbReference type="Gramene" id="Solyc07g021380.1.1">
    <property type="protein sequence ID" value="Solyc07g021380.1.1.1"/>
    <property type="gene ID" value="Solyc07g021380.1"/>
</dbReference>
<dbReference type="AlphaFoldDB" id="A0A3Q7I3F1"/>
<keyword evidence="12" id="KW-0175">Coiled coil</keyword>
<evidence type="ECO:0000256" key="3">
    <source>
        <dbReference type="ARBA" id="ARBA00022547"/>
    </source>
</evidence>
<sequence length="121" mass="14562">MNQKIHVWFGKGLCNFGKEWKNNLVSLSDLLDNQKQRILNTIRNSEELRGRAIDQLEKARSHLRNVETEAEQFRVNGYSEIERENLNLNNSTFKTLEQYYKNETIQFEYQREINQVRQRVN</sequence>
<dbReference type="PaxDb" id="4081-Solyc07g021380.1.1"/>
<dbReference type="STRING" id="4081.A0A3Q7I3F1"/>
<comment type="similarity">
    <text evidence="11">Belongs to the ATPase B chain family.</text>
</comment>
<evidence type="ECO:0000256" key="7">
    <source>
        <dbReference type="ARBA" id="ARBA00023065"/>
    </source>
</evidence>
<keyword evidence="3 11" id="KW-0138">CF(0)</keyword>
<dbReference type="PANTHER" id="PTHR34264">
    <property type="entry name" value="ATP SYNTHASE SUBUNIT B, CHLOROPLASTIC"/>
    <property type="match status" value="1"/>
</dbReference>
<protein>
    <submittedName>
        <fullName evidence="13">Uncharacterized protein</fullName>
    </submittedName>
</protein>
<feature type="coiled-coil region" evidence="12">
    <location>
        <begin position="49"/>
        <end position="76"/>
    </location>
</feature>
<keyword evidence="8" id="KW-0472">Membrane</keyword>
<comment type="subcellular location">
    <subcellularLocation>
        <location evidence="1">Membrane</location>
        <topology evidence="1">Single-pass membrane protein</topology>
    </subcellularLocation>
</comment>
<evidence type="ECO:0000256" key="5">
    <source>
        <dbReference type="ARBA" id="ARBA00022781"/>
    </source>
</evidence>
<reference evidence="13" key="2">
    <citation type="submission" date="2019-01" db="UniProtKB">
        <authorList>
            <consortium name="EnsemblPlants"/>
        </authorList>
    </citation>
    <scope>IDENTIFICATION</scope>
    <source>
        <strain evidence="13">cv. Heinz 1706</strain>
    </source>
</reference>
<reference evidence="13" key="1">
    <citation type="journal article" date="2012" name="Nature">
        <title>The tomato genome sequence provides insights into fleshy fruit evolution.</title>
        <authorList>
            <consortium name="Tomato Genome Consortium"/>
        </authorList>
    </citation>
    <scope>NUCLEOTIDE SEQUENCE [LARGE SCALE GENOMIC DNA]</scope>
    <source>
        <strain evidence="13">cv. Heinz 1706</strain>
    </source>
</reference>
<keyword evidence="6" id="KW-1133">Transmembrane helix</keyword>
<dbReference type="EnsemblPlants" id="Solyc07g021380.1.1">
    <property type="protein sequence ID" value="Solyc07g021380.1.1.1"/>
    <property type="gene ID" value="Solyc07g021380.1"/>
</dbReference>
<keyword evidence="5 11" id="KW-0375">Hydrogen ion transport</keyword>
<evidence type="ECO:0000256" key="10">
    <source>
        <dbReference type="ARBA" id="ARBA00025198"/>
    </source>
</evidence>
<dbReference type="GO" id="GO:0015078">
    <property type="term" value="F:proton transmembrane transporter activity"/>
    <property type="evidence" value="ECO:0007669"/>
    <property type="project" value="InterPro"/>
</dbReference>
<accession>A0A3Q7I3F1</accession>
<keyword evidence="4 11" id="KW-0812">Transmembrane</keyword>
<name>A0A3Q7I3F1_SOLLC</name>
<evidence type="ECO:0000256" key="1">
    <source>
        <dbReference type="ARBA" id="ARBA00004167"/>
    </source>
</evidence>
<evidence type="ECO:0000256" key="8">
    <source>
        <dbReference type="ARBA" id="ARBA00023136"/>
    </source>
</evidence>
<evidence type="ECO:0000256" key="9">
    <source>
        <dbReference type="ARBA" id="ARBA00023310"/>
    </source>
</evidence>
<dbReference type="Proteomes" id="UP000004994">
    <property type="component" value="Chromosome 7"/>
</dbReference>
<dbReference type="OMA" id="TIQFEYQ"/>
<dbReference type="PANTHER" id="PTHR34264:SF9">
    <property type="entry name" value="ATP SYNTHASE SUBUNIT B, CHLOROPLASTIC"/>
    <property type="match status" value="1"/>
</dbReference>
<evidence type="ECO:0000256" key="12">
    <source>
        <dbReference type="SAM" id="Coils"/>
    </source>
</evidence>
<evidence type="ECO:0000313" key="13">
    <source>
        <dbReference type="EnsemblPlants" id="Solyc07g021380.1.1.1"/>
    </source>
</evidence>
<dbReference type="GO" id="GO:0045259">
    <property type="term" value="C:proton-transporting ATP synthase complex"/>
    <property type="evidence" value="ECO:0007669"/>
    <property type="project" value="UniProtKB-KW"/>
</dbReference>
<keyword evidence="7 11" id="KW-0406">Ion transport</keyword>
<evidence type="ECO:0000256" key="4">
    <source>
        <dbReference type="ARBA" id="ARBA00022692"/>
    </source>
</evidence>
<evidence type="ECO:0000256" key="6">
    <source>
        <dbReference type="ARBA" id="ARBA00022989"/>
    </source>
</evidence>
<comment type="function">
    <text evidence="10">F(1)F(0) ATP synthase produces ATP from ADP in the presence of a proton or sodium gradient. F-type ATPases consist of two structural domains, F(1) containing the extramembraneous catalytic core and F(0) containing the membrane proton channel, linked together by a central stalk and a peripheral stalk. During catalysis, ATP synthesis in the catalytic domain of F(1) is coupled via a rotary mechanism of the central stalk subunits to proton translocation.</text>
</comment>
<dbReference type="GO" id="GO:0015986">
    <property type="term" value="P:proton motive force-driven ATP synthesis"/>
    <property type="evidence" value="ECO:0007669"/>
    <property type="project" value="InterPro"/>
</dbReference>